<dbReference type="Gene3D" id="3.50.50.60">
    <property type="entry name" value="FAD/NAD(P)-binding domain"/>
    <property type="match status" value="1"/>
</dbReference>
<dbReference type="RefSeq" id="WP_135529151.1">
    <property type="nucleotide sequence ID" value="NZ_SRKZ01000001.1"/>
</dbReference>
<proteinExistence type="predicted"/>
<dbReference type="GO" id="GO:0008767">
    <property type="term" value="F:UDP-galactopyranose mutase activity"/>
    <property type="evidence" value="ECO:0007669"/>
    <property type="project" value="TreeGrafter"/>
</dbReference>
<dbReference type="PANTHER" id="PTHR21197">
    <property type="entry name" value="UDP-GALACTOPYRANOSE MUTASE"/>
    <property type="match status" value="1"/>
</dbReference>
<dbReference type="GO" id="GO:0005829">
    <property type="term" value="C:cytosol"/>
    <property type="evidence" value="ECO:0007669"/>
    <property type="project" value="TreeGrafter"/>
</dbReference>
<feature type="domain" description="Amine oxidase" evidence="1">
    <location>
        <begin position="9"/>
        <end position="373"/>
    </location>
</feature>
<dbReference type="EMBL" id="SRKZ01000001">
    <property type="protein sequence ID" value="TGD82996.1"/>
    <property type="molecule type" value="Genomic_DNA"/>
</dbReference>
<dbReference type="InterPro" id="IPR002937">
    <property type="entry name" value="Amino_oxidase"/>
</dbReference>
<sequence length="452" mass="51249">MIVILGAGLAGISASYHIGHERCVVYEQNTYAGGHIHSEIRDGFTWDEGPHVSFTKHEYVRSLFADSTEYVEYPVFPANYYKGSWIPHPAQTNLYAAPQAVREECVRDFLAMREATEKAEFASANYQEWLEFAYGKTFAQQFPAAYTRKYWTTEPSNLTTDWVGGRMYFPAVSDVLEGAQHPLEKSTHYITTVRYPKQGGYISFAQKMLTGANVEYGKKVSFTSFSERVVHFSDGTSMHFNTLVSTIPLPILIQQSDAPAEIKQAASELSCSSVLLVNIIANHPTQRKNNWMYVYDEDKYSSRINFTELLSPANGVEGKTGIQVEVYFSKYKTAKESQEEIAAAVSKEMVEMGLVKSLQHIDAVHTKWSAYANVIFDHSRREALNTIYTWLEQFGLVREDGDLEPMVDWNAKFGEEKSAKDGSLFLAGRFGQWNYFWSDDCVLRGKYLSTVI</sequence>
<organism evidence="2 3">
    <name type="scientific">Hymenobacter wooponensis</name>
    <dbReference type="NCBI Taxonomy" id="1525360"/>
    <lineage>
        <taxon>Bacteria</taxon>
        <taxon>Pseudomonadati</taxon>
        <taxon>Bacteroidota</taxon>
        <taxon>Cytophagia</taxon>
        <taxon>Cytophagales</taxon>
        <taxon>Hymenobacteraceae</taxon>
        <taxon>Hymenobacter</taxon>
    </lineage>
</organism>
<dbReference type="Pfam" id="PF01593">
    <property type="entry name" value="Amino_oxidase"/>
    <property type="match status" value="1"/>
</dbReference>
<dbReference type="Proteomes" id="UP000298284">
    <property type="component" value="Unassembled WGS sequence"/>
</dbReference>
<gene>
    <name evidence="2" type="ORF">EU557_04245</name>
</gene>
<protein>
    <recommendedName>
        <fullName evidence="1">Amine oxidase domain-containing protein</fullName>
    </recommendedName>
</protein>
<reference evidence="2 3" key="1">
    <citation type="submission" date="2019-04" db="EMBL/GenBank/DDBJ databases">
        <authorList>
            <person name="Feng G."/>
            <person name="Zhang J."/>
            <person name="Zhu H."/>
        </authorList>
    </citation>
    <scope>NUCLEOTIDE SEQUENCE [LARGE SCALE GENOMIC DNA]</scope>
    <source>
        <strain evidence="2 3">JCM 19491</strain>
    </source>
</reference>
<keyword evidence="3" id="KW-1185">Reference proteome</keyword>
<evidence type="ECO:0000313" key="2">
    <source>
        <dbReference type="EMBL" id="TGD82996.1"/>
    </source>
</evidence>
<dbReference type="InterPro" id="IPR036188">
    <property type="entry name" value="FAD/NAD-bd_sf"/>
</dbReference>
<dbReference type="GO" id="GO:0016491">
    <property type="term" value="F:oxidoreductase activity"/>
    <property type="evidence" value="ECO:0007669"/>
    <property type="project" value="InterPro"/>
</dbReference>
<dbReference type="AlphaFoldDB" id="A0A4Z0MUK1"/>
<accession>A0A4Z0MUK1</accession>
<dbReference type="GO" id="GO:0050660">
    <property type="term" value="F:flavin adenine dinucleotide binding"/>
    <property type="evidence" value="ECO:0007669"/>
    <property type="project" value="TreeGrafter"/>
</dbReference>
<name>A0A4Z0MUK1_9BACT</name>
<dbReference type="OrthoDB" id="9769600at2"/>
<dbReference type="PANTHER" id="PTHR21197:SF0">
    <property type="entry name" value="UDP-GALACTOPYRANOSE MUTASE"/>
    <property type="match status" value="1"/>
</dbReference>
<evidence type="ECO:0000259" key="1">
    <source>
        <dbReference type="Pfam" id="PF01593"/>
    </source>
</evidence>
<comment type="caution">
    <text evidence="2">The sequence shown here is derived from an EMBL/GenBank/DDBJ whole genome shotgun (WGS) entry which is preliminary data.</text>
</comment>
<evidence type="ECO:0000313" key="3">
    <source>
        <dbReference type="Proteomes" id="UP000298284"/>
    </source>
</evidence>
<dbReference type="SUPFAM" id="SSF51905">
    <property type="entry name" value="FAD/NAD(P)-binding domain"/>
    <property type="match status" value="1"/>
</dbReference>